<comment type="catalytic activity">
    <reaction evidence="2">
        <text>oxidized coenzyme F420-(gamma-L-Glu)(n) + a quinol + H(+) = reduced coenzyme F420-(gamma-L-Glu)(n) + a quinone</text>
        <dbReference type="Rhea" id="RHEA:39663"/>
        <dbReference type="Rhea" id="RHEA-COMP:12939"/>
        <dbReference type="Rhea" id="RHEA-COMP:14378"/>
        <dbReference type="ChEBI" id="CHEBI:15378"/>
        <dbReference type="ChEBI" id="CHEBI:24646"/>
        <dbReference type="ChEBI" id="CHEBI:132124"/>
        <dbReference type="ChEBI" id="CHEBI:133980"/>
        <dbReference type="ChEBI" id="CHEBI:139511"/>
    </reaction>
</comment>
<dbReference type="EMBL" id="BAABAE010000003">
    <property type="protein sequence ID" value="GAA3740893.1"/>
    <property type="molecule type" value="Genomic_DNA"/>
</dbReference>
<dbReference type="PANTHER" id="PTHR39428">
    <property type="entry name" value="F420H(2)-DEPENDENT QUINONE REDUCTASE RV1261C"/>
    <property type="match status" value="1"/>
</dbReference>
<evidence type="ECO:0000256" key="2">
    <source>
        <dbReference type="ARBA" id="ARBA00049106"/>
    </source>
</evidence>
<evidence type="ECO:0000313" key="4">
    <source>
        <dbReference type="Proteomes" id="UP001501004"/>
    </source>
</evidence>
<evidence type="ECO:0000256" key="1">
    <source>
        <dbReference type="ARBA" id="ARBA00008710"/>
    </source>
</evidence>
<reference evidence="4" key="1">
    <citation type="journal article" date="2019" name="Int. J. Syst. Evol. Microbiol.">
        <title>The Global Catalogue of Microorganisms (GCM) 10K type strain sequencing project: providing services to taxonomists for standard genome sequencing and annotation.</title>
        <authorList>
            <consortium name="The Broad Institute Genomics Platform"/>
            <consortium name="The Broad Institute Genome Sequencing Center for Infectious Disease"/>
            <person name="Wu L."/>
            <person name="Ma J."/>
        </authorList>
    </citation>
    <scope>NUCLEOTIDE SEQUENCE [LARGE SCALE GENOMIC DNA]</scope>
    <source>
        <strain evidence="4">JCM 16949</strain>
    </source>
</reference>
<evidence type="ECO:0000313" key="3">
    <source>
        <dbReference type="EMBL" id="GAA3740893.1"/>
    </source>
</evidence>
<sequence length="150" mass="17032">MTTEPGSSPENPLDNTTDWVAKQLKEYDKSDGTSWPTLRGRPLMLLTTKGAKSGVWRRTVLLYGEHDGRVILVASKGGHPQHPAWYVNLRENPEVRVQVHERKFAAIARTATVEEKPELWALMAEIWPSYLEYQEKTDRDIPVVVLDPLG</sequence>
<gene>
    <name evidence="3" type="ORF">GCM10022239_15800</name>
</gene>
<comment type="caution">
    <text evidence="3">The sequence shown here is derived from an EMBL/GenBank/DDBJ whole genome shotgun (WGS) entry which is preliminary data.</text>
</comment>
<protein>
    <submittedName>
        <fullName evidence="3">Nitroreductase family deazaflavin-dependent oxidoreductase</fullName>
    </submittedName>
</protein>
<dbReference type="Proteomes" id="UP001501004">
    <property type="component" value="Unassembled WGS sequence"/>
</dbReference>
<dbReference type="Pfam" id="PF04075">
    <property type="entry name" value="F420H2_quin_red"/>
    <property type="match status" value="1"/>
</dbReference>
<dbReference type="InterPro" id="IPR012349">
    <property type="entry name" value="Split_barrel_FMN-bd"/>
</dbReference>
<keyword evidence="4" id="KW-1185">Reference proteome</keyword>
<dbReference type="NCBIfam" id="TIGR00026">
    <property type="entry name" value="hi_GC_TIGR00026"/>
    <property type="match status" value="1"/>
</dbReference>
<comment type="similarity">
    <text evidence="1">Belongs to the F420H(2)-dependent quinone reductase family.</text>
</comment>
<accession>A0ABP7FJR2</accession>
<dbReference type="RefSeq" id="WP_344755468.1">
    <property type="nucleotide sequence ID" value="NZ_BAABAE010000003.1"/>
</dbReference>
<dbReference type="InterPro" id="IPR004378">
    <property type="entry name" value="F420H2_quin_Rdtase"/>
</dbReference>
<name>A0ABP7FJR2_9MICO</name>
<dbReference type="PANTHER" id="PTHR39428:SF3">
    <property type="entry name" value="DEAZAFLAVIN-DEPENDENT NITROREDUCTASE"/>
    <property type="match status" value="1"/>
</dbReference>
<dbReference type="Gene3D" id="2.30.110.10">
    <property type="entry name" value="Electron Transport, Fmn-binding Protein, Chain A"/>
    <property type="match status" value="1"/>
</dbReference>
<organism evidence="3 4">
    <name type="scientific">Leifsonella bigeumensis</name>
    <dbReference type="NCBI Taxonomy" id="433643"/>
    <lineage>
        <taxon>Bacteria</taxon>
        <taxon>Bacillati</taxon>
        <taxon>Actinomycetota</taxon>
        <taxon>Actinomycetes</taxon>
        <taxon>Micrococcales</taxon>
        <taxon>Microbacteriaceae</taxon>
        <taxon>Leifsonella</taxon>
    </lineage>
</organism>
<dbReference type="SUPFAM" id="SSF50475">
    <property type="entry name" value="FMN-binding split barrel"/>
    <property type="match status" value="1"/>
</dbReference>
<proteinExistence type="inferred from homology"/>